<evidence type="ECO:0000256" key="1">
    <source>
        <dbReference type="ARBA" id="ARBA00004123"/>
    </source>
</evidence>
<dbReference type="PROSITE" id="PS50294">
    <property type="entry name" value="WD_REPEATS_REGION"/>
    <property type="match status" value="4"/>
</dbReference>
<keyword evidence="4" id="KW-0677">Repeat</keyword>
<feature type="repeat" description="WD" evidence="8">
    <location>
        <begin position="335"/>
        <end position="370"/>
    </location>
</feature>
<dbReference type="PROSITE" id="PS00678">
    <property type="entry name" value="WD_REPEATS_1"/>
    <property type="match status" value="3"/>
</dbReference>
<evidence type="ECO:0000256" key="6">
    <source>
        <dbReference type="ARBA" id="ARBA00023163"/>
    </source>
</evidence>
<dbReference type="PANTHER" id="PTHR19879">
    <property type="entry name" value="TRANSCRIPTION INITIATION FACTOR TFIID"/>
    <property type="match status" value="1"/>
</dbReference>
<feature type="domain" description="TFIID subunit TAF5 NTD2" evidence="9">
    <location>
        <begin position="71"/>
        <end position="196"/>
    </location>
</feature>
<organism evidence="10 11">
    <name type="scientific">Saccoglossus kowalevskii</name>
    <name type="common">Acorn worm</name>
    <dbReference type="NCBI Taxonomy" id="10224"/>
    <lineage>
        <taxon>Eukaryota</taxon>
        <taxon>Metazoa</taxon>
        <taxon>Hemichordata</taxon>
        <taxon>Enteropneusta</taxon>
        <taxon>Harrimaniidae</taxon>
        <taxon>Saccoglossus</taxon>
    </lineage>
</organism>
<comment type="similarity">
    <text evidence="2">Belongs to the WD repeat TAF5 family.</text>
</comment>
<dbReference type="InterPro" id="IPR015943">
    <property type="entry name" value="WD40/YVTN_repeat-like_dom_sf"/>
</dbReference>
<evidence type="ECO:0000313" key="10">
    <source>
        <dbReference type="Proteomes" id="UP000694865"/>
    </source>
</evidence>
<keyword evidence="6" id="KW-0804">Transcription</keyword>
<feature type="repeat" description="WD" evidence="8">
    <location>
        <begin position="377"/>
        <end position="418"/>
    </location>
</feature>
<proteinExistence type="inferred from homology"/>
<dbReference type="CDD" id="cd00200">
    <property type="entry name" value="WD40"/>
    <property type="match status" value="1"/>
</dbReference>
<evidence type="ECO:0000256" key="5">
    <source>
        <dbReference type="ARBA" id="ARBA00023015"/>
    </source>
</evidence>
<evidence type="ECO:0000256" key="3">
    <source>
        <dbReference type="ARBA" id="ARBA00022574"/>
    </source>
</evidence>
<dbReference type="InterPro" id="IPR006594">
    <property type="entry name" value="LisH"/>
</dbReference>
<dbReference type="PANTHER" id="PTHR19879:SF1">
    <property type="entry name" value="CANNONBALL-RELATED"/>
    <property type="match status" value="1"/>
</dbReference>
<evidence type="ECO:0000256" key="2">
    <source>
        <dbReference type="ARBA" id="ARBA00009435"/>
    </source>
</evidence>
<dbReference type="InterPro" id="IPR019775">
    <property type="entry name" value="WD40_repeat_CS"/>
</dbReference>
<protein>
    <submittedName>
        <fullName evidence="11">TAF5-like RNA polymerase II p300/CBP-associated factor-associated factor 65 kDa subunit 5L-like</fullName>
    </submittedName>
</protein>
<evidence type="ECO:0000256" key="7">
    <source>
        <dbReference type="ARBA" id="ARBA00023242"/>
    </source>
</evidence>
<name>A0ABM0MW56_SACKO</name>
<dbReference type="GeneID" id="100371341"/>
<feature type="repeat" description="WD" evidence="8">
    <location>
        <begin position="419"/>
        <end position="460"/>
    </location>
</feature>
<dbReference type="PROSITE" id="PS50082">
    <property type="entry name" value="WD_REPEATS_2"/>
    <property type="match status" value="6"/>
</dbReference>
<dbReference type="InterPro" id="IPR001680">
    <property type="entry name" value="WD40_rpt"/>
</dbReference>
<dbReference type="Gene3D" id="1.25.40.500">
    <property type="entry name" value="TFIID subunit TAF5, NTD2 domain"/>
    <property type="match status" value="1"/>
</dbReference>
<keyword evidence="7" id="KW-0539">Nucleus</keyword>
<keyword evidence="10" id="KW-1185">Reference proteome</keyword>
<dbReference type="Pfam" id="PF00400">
    <property type="entry name" value="WD40"/>
    <property type="match status" value="6"/>
</dbReference>
<evidence type="ECO:0000313" key="11">
    <source>
        <dbReference type="RefSeq" id="XP_006824247.1"/>
    </source>
</evidence>
<feature type="repeat" description="WD" evidence="8">
    <location>
        <begin position="262"/>
        <end position="303"/>
    </location>
</feature>
<keyword evidence="3 8" id="KW-0853">WD repeat</keyword>
<dbReference type="Proteomes" id="UP000694865">
    <property type="component" value="Unplaced"/>
</dbReference>
<dbReference type="InterPro" id="IPR036322">
    <property type="entry name" value="WD40_repeat_dom_sf"/>
</dbReference>
<gene>
    <name evidence="11" type="primary">LOC100371341</name>
</gene>
<feature type="repeat" description="WD" evidence="8">
    <location>
        <begin position="503"/>
        <end position="544"/>
    </location>
</feature>
<keyword evidence="5" id="KW-0805">Transcription regulation</keyword>
<dbReference type="PROSITE" id="PS50896">
    <property type="entry name" value="LISH"/>
    <property type="match status" value="1"/>
</dbReference>
<sequence length="586" mass="65977">MMKRVRGEDISSAVMNYLKKRQYTDSETSFKKEIKCSRAVTEMASDVTMDMETSVTNTVSYTTCDPEPMLFDIQFSRLKTFIEEGVEEFKVELVAVLYPLFVNLYIEMICQGHKAAGNDFLYKYQDEFTANEEQRTMMDNLCGVIQKDDVLSKVDVKLFRESKYLIQLSNTTLEYLLRYLQSNDNTILLKMFNNHLHVVVQGLHNGDHDPNENGFIKTNISVETEAAKKKSSSSVMLRSLKDCIQKIRDGPPSLPSILYYSFSNTYQGLNTVRVSPDQRLLCGGFEDSALRVWSLSPTKLKAAEHTVDISKIHSLGDHICDKFQEDRVGIESKALRGHSGPVYAACFTVDSSHLLSSSEDTTVRLWDLDTYTNKVVYQGHNYPIWDMDTGSVGPYFATASQDHTARLWTLDRNYPLRIFAGHLMDVDCVRFHPNCNYIATGSSDRTVRLWSVQDGKCVRLFTGHKGTVFSLAFSPNGKFLASSGEDRKVKLWDLGSGNMVKELSGHQDNVYSLNFSNDSTMLASGGLDNTIRVWDVRQSFSPSSHSDTGVSLEILGSFPMRTSSVHYLEFVSCNLLLAAGAINVTQ</sequence>
<evidence type="ECO:0000256" key="4">
    <source>
        <dbReference type="ARBA" id="ARBA00022737"/>
    </source>
</evidence>
<feature type="repeat" description="WD" evidence="8">
    <location>
        <begin position="461"/>
        <end position="502"/>
    </location>
</feature>
<dbReference type="RefSeq" id="XP_006824247.1">
    <property type="nucleotide sequence ID" value="XM_006824184.1"/>
</dbReference>
<reference evidence="11" key="1">
    <citation type="submission" date="2025-08" db="UniProtKB">
        <authorList>
            <consortium name="RefSeq"/>
        </authorList>
    </citation>
    <scope>IDENTIFICATION</scope>
    <source>
        <tissue evidence="11">Testes</tissue>
    </source>
</reference>
<dbReference type="InterPro" id="IPR007582">
    <property type="entry name" value="TFIID_NTD2"/>
</dbReference>
<evidence type="ECO:0000259" key="9">
    <source>
        <dbReference type="Pfam" id="PF04494"/>
    </source>
</evidence>
<comment type="subcellular location">
    <subcellularLocation>
        <location evidence="1">Nucleus</location>
    </subcellularLocation>
</comment>
<dbReference type="SUPFAM" id="SSF160897">
    <property type="entry name" value="Taf5 N-terminal domain-like"/>
    <property type="match status" value="1"/>
</dbReference>
<dbReference type="CDD" id="cd08044">
    <property type="entry name" value="TAF5_NTD2"/>
    <property type="match status" value="1"/>
</dbReference>
<dbReference type="PRINTS" id="PR00320">
    <property type="entry name" value="GPROTEINBRPT"/>
</dbReference>
<dbReference type="InterPro" id="IPR020472">
    <property type="entry name" value="WD40_PAC1"/>
</dbReference>
<dbReference type="SUPFAM" id="SSF50978">
    <property type="entry name" value="WD40 repeat-like"/>
    <property type="match status" value="1"/>
</dbReference>
<dbReference type="Gene3D" id="2.130.10.10">
    <property type="entry name" value="YVTN repeat-like/Quinoprotein amine dehydrogenase"/>
    <property type="match status" value="2"/>
</dbReference>
<evidence type="ECO:0000256" key="8">
    <source>
        <dbReference type="PROSITE-ProRule" id="PRU00221"/>
    </source>
</evidence>
<accession>A0ABM0MW56</accession>
<dbReference type="SMART" id="SM00320">
    <property type="entry name" value="WD40"/>
    <property type="match status" value="6"/>
</dbReference>
<dbReference type="InterPro" id="IPR037264">
    <property type="entry name" value="TFIID_NTD2_sf"/>
</dbReference>
<dbReference type="Pfam" id="PF04494">
    <property type="entry name" value="TFIID_NTD2"/>
    <property type="match status" value="1"/>
</dbReference>